<protein>
    <recommendedName>
        <fullName evidence="1">ABM domain-containing protein</fullName>
    </recommendedName>
</protein>
<dbReference type="SUPFAM" id="SSF54909">
    <property type="entry name" value="Dimeric alpha+beta barrel"/>
    <property type="match status" value="1"/>
</dbReference>
<dbReference type="InterPro" id="IPR011008">
    <property type="entry name" value="Dimeric_a/b-barrel"/>
</dbReference>
<dbReference type="PANTHER" id="PTHR40624">
    <property type="entry name" value="BIOSYNTHESIS MONOOXYGENASE, PUTATIVE (AFU_ORTHOLOGUE AFUA_1G12025)-RELATED"/>
    <property type="match status" value="1"/>
</dbReference>
<accession>A0A5N6U6Q1</accession>
<dbReference type="PROSITE" id="PS51725">
    <property type="entry name" value="ABM"/>
    <property type="match status" value="1"/>
</dbReference>
<dbReference type="Pfam" id="PF03992">
    <property type="entry name" value="ABM"/>
    <property type="match status" value="1"/>
</dbReference>
<dbReference type="InterPro" id="IPR007138">
    <property type="entry name" value="ABM_dom"/>
</dbReference>
<organism evidence="2 3">
    <name type="scientific">Aspergillus avenaceus</name>
    <dbReference type="NCBI Taxonomy" id="36643"/>
    <lineage>
        <taxon>Eukaryota</taxon>
        <taxon>Fungi</taxon>
        <taxon>Dikarya</taxon>
        <taxon>Ascomycota</taxon>
        <taxon>Pezizomycotina</taxon>
        <taxon>Eurotiomycetes</taxon>
        <taxon>Eurotiomycetidae</taxon>
        <taxon>Eurotiales</taxon>
        <taxon>Aspergillaceae</taxon>
        <taxon>Aspergillus</taxon>
        <taxon>Aspergillus subgen. Circumdati</taxon>
    </lineage>
</organism>
<evidence type="ECO:0000313" key="2">
    <source>
        <dbReference type="EMBL" id="KAE8154244.1"/>
    </source>
</evidence>
<evidence type="ECO:0000313" key="3">
    <source>
        <dbReference type="Proteomes" id="UP000325780"/>
    </source>
</evidence>
<dbReference type="AlphaFoldDB" id="A0A5N6U6Q1"/>
<name>A0A5N6U6Q1_ASPAV</name>
<dbReference type="OrthoDB" id="10011777at2759"/>
<dbReference type="EMBL" id="ML742031">
    <property type="protein sequence ID" value="KAE8154244.1"/>
    <property type="molecule type" value="Genomic_DNA"/>
</dbReference>
<proteinExistence type="predicted"/>
<dbReference type="Proteomes" id="UP000325780">
    <property type="component" value="Unassembled WGS sequence"/>
</dbReference>
<dbReference type="PANTHER" id="PTHR40624:SF1">
    <property type="entry name" value="BIOSYNTHESIS MONOOXYGENASE, PUTATIVE (AFU_ORTHOLOGUE AFUA_1G12025)-RELATED"/>
    <property type="match status" value="1"/>
</dbReference>
<reference evidence="2 3" key="1">
    <citation type="submission" date="2019-04" db="EMBL/GenBank/DDBJ databases">
        <title>Friends and foes A comparative genomics study of 23 Aspergillus species from section Flavi.</title>
        <authorList>
            <consortium name="DOE Joint Genome Institute"/>
            <person name="Kjaerbolling I."/>
            <person name="Vesth T."/>
            <person name="Frisvad J.C."/>
            <person name="Nybo J.L."/>
            <person name="Theobald S."/>
            <person name="Kildgaard S."/>
            <person name="Isbrandt T."/>
            <person name="Kuo A."/>
            <person name="Sato A."/>
            <person name="Lyhne E.K."/>
            <person name="Kogle M.E."/>
            <person name="Wiebenga A."/>
            <person name="Kun R.S."/>
            <person name="Lubbers R.J."/>
            <person name="Makela M.R."/>
            <person name="Barry K."/>
            <person name="Chovatia M."/>
            <person name="Clum A."/>
            <person name="Daum C."/>
            <person name="Haridas S."/>
            <person name="He G."/>
            <person name="LaButti K."/>
            <person name="Lipzen A."/>
            <person name="Mondo S."/>
            <person name="Riley R."/>
            <person name="Salamov A."/>
            <person name="Simmons B.A."/>
            <person name="Magnuson J.K."/>
            <person name="Henrissat B."/>
            <person name="Mortensen U.H."/>
            <person name="Larsen T.O."/>
            <person name="Devries R.P."/>
            <person name="Grigoriev I.V."/>
            <person name="Machida M."/>
            <person name="Baker S.E."/>
            <person name="Andersen M.R."/>
        </authorList>
    </citation>
    <scope>NUCLEOTIDE SEQUENCE [LARGE SCALE GENOMIC DNA]</scope>
    <source>
        <strain evidence="2 3">IBT 18842</strain>
    </source>
</reference>
<sequence length="107" mass="11876">MSEVINQVAILTPKEGKLDDLVAEIAKLTKGVHENEPETLVYYAYTNAQKTEVIVVERYVNQAALDKHMASPYFQDLIKKAPELLGKPLDIKVGSELLPASAQVIRI</sequence>
<evidence type="ECO:0000259" key="1">
    <source>
        <dbReference type="PROSITE" id="PS51725"/>
    </source>
</evidence>
<gene>
    <name evidence="2" type="ORF">BDV25DRAFT_121856</name>
</gene>
<keyword evidence="3" id="KW-1185">Reference proteome</keyword>
<dbReference type="Gene3D" id="3.30.70.100">
    <property type="match status" value="1"/>
</dbReference>
<feature type="domain" description="ABM" evidence="1">
    <location>
        <begin position="5"/>
        <end position="93"/>
    </location>
</feature>